<dbReference type="Proteomes" id="UP000799118">
    <property type="component" value="Unassembled WGS sequence"/>
</dbReference>
<dbReference type="OrthoDB" id="2748837at2759"/>
<proteinExistence type="predicted"/>
<name>A0A6A4HJL4_9AGAR</name>
<keyword evidence="2" id="KW-1185">Reference proteome</keyword>
<dbReference type="EMBL" id="ML769503">
    <property type="protein sequence ID" value="KAE9397065.1"/>
    <property type="molecule type" value="Genomic_DNA"/>
</dbReference>
<organism evidence="1 2">
    <name type="scientific">Gymnopus androsaceus JB14</name>
    <dbReference type="NCBI Taxonomy" id="1447944"/>
    <lineage>
        <taxon>Eukaryota</taxon>
        <taxon>Fungi</taxon>
        <taxon>Dikarya</taxon>
        <taxon>Basidiomycota</taxon>
        <taxon>Agaricomycotina</taxon>
        <taxon>Agaricomycetes</taxon>
        <taxon>Agaricomycetidae</taxon>
        <taxon>Agaricales</taxon>
        <taxon>Marasmiineae</taxon>
        <taxon>Omphalotaceae</taxon>
        <taxon>Gymnopus</taxon>
    </lineage>
</organism>
<evidence type="ECO:0008006" key="3">
    <source>
        <dbReference type="Google" id="ProtNLM"/>
    </source>
</evidence>
<feature type="non-terminal residue" evidence="1">
    <location>
        <position position="53"/>
    </location>
</feature>
<evidence type="ECO:0000313" key="2">
    <source>
        <dbReference type="Proteomes" id="UP000799118"/>
    </source>
</evidence>
<gene>
    <name evidence="1" type="ORF">BT96DRAFT_767854</name>
</gene>
<feature type="non-terminal residue" evidence="1">
    <location>
        <position position="1"/>
    </location>
</feature>
<evidence type="ECO:0000313" key="1">
    <source>
        <dbReference type="EMBL" id="KAE9397065.1"/>
    </source>
</evidence>
<dbReference type="AlphaFoldDB" id="A0A6A4HJL4"/>
<accession>A0A6A4HJL4</accession>
<sequence>QIISITCDNASANMATFEELMKILPTFPGLKAHVRCFAHTVNLTAKGVLRPFE</sequence>
<reference evidence="1" key="1">
    <citation type="journal article" date="2019" name="Environ. Microbiol.">
        <title>Fungal ecological strategies reflected in gene transcription - a case study of two litter decomposers.</title>
        <authorList>
            <person name="Barbi F."/>
            <person name="Kohler A."/>
            <person name="Barry K."/>
            <person name="Baskaran P."/>
            <person name="Daum C."/>
            <person name="Fauchery L."/>
            <person name="Ihrmark K."/>
            <person name="Kuo A."/>
            <person name="LaButti K."/>
            <person name="Lipzen A."/>
            <person name="Morin E."/>
            <person name="Grigoriev I.V."/>
            <person name="Henrissat B."/>
            <person name="Lindahl B."/>
            <person name="Martin F."/>
        </authorList>
    </citation>
    <scope>NUCLEOTIDE SEQUENCE</scope>
    <source>
        <strain evidence="1">JB14</strain>
    </source>
</reference>
<protein>
    <recommendedName>
        <fullName evidence="3">DUF659 domain-containing protein</fullName>
    </recommendedName>
</protein>